<dbReference type="InterPro" id="IPR033599">
    <property type="entry name" value="TAF1B/Rrn7"/>
</dbReference>
<evidence type="ECO:0000259" key="12">
    <source>
        <dbReference type="Pfam" id="PF20645"/>
    </source>
</evidence>
<comment type="subcellular location">
    <subcellularLocation>
        <location evidence="1">Nucleus</location>
        <location evidence="1">Nucleolus</location>
    </subcellularLocation>
</comment>
<sequence>MPIVQLVLRRQIYALIHDLGFPPEIEQVAREYWTLYLVGLRKYKDDSQDIDFTSLAGDDDRSDLRNKGDEKFDGSESTPEVETRETSPEKQQDRDRFKDKAVAQEKNPDVLDTLNEYQSDDSESSSDESNEYIEENFEDQSEESGSDEEEMDKKHDDSPQLKNKEEMDKEYDGKSQLKNKRYWPTATAKALTLSFTIAICYISAQHLKLPVVYGDFYRWIMHRKIPYYEALDGLPPEMTRRLGLGRQVTLLPSHKSTAIFQTAARKLLVQYRTMFGLTIDMPNVPPLIFRFTQELMLPIEVYTSALRLSRVLLSILGSPEKILWWRRRKDFSWETSIPNFAMAVVILVAKLFFGLDGKRRSADNRLSWINSLPKEHDWMRALDVYDNINAQTSIPTVFGEFEELIQVNPDLYSEYCKKAIRTIPGKDFNQVVGVFQTTDYAQKISDYNGDDRISLSIEAFIKKLYSGVPPPDEHTDEDNMEPPPLRHGEGFVHYRGDSVDVYLGRYERLLAYASNILCIKPSSLQEEVSIVEEILVAEPNIMQLDIFQWDKHQFAKQDFKIPQSYDTLKRIDYDKVSREEFIEEYEEKCLPVMIRGVTEGWGACSNWNHETFLRKYYSQPFKVGEDDDGNNVYVKMKYFLKYAETDGLKDDSPLYIFDSGFVKRKLTPIQKKRMSGSCSSSSSSSEGVVKKSARSKEDSSSSGAEANTIG</sequence>
<feature type="compositionally biased region" description="Basic and acidic residues" evidence="10">
    <location>
        <begin position="151"/>
        <end position="173"/>
    </location>
</feature>
<dbReference type="Proteomes" id="UP000703661">
    <property type="component" value="Unassembled WGS sequence"/>
</dbReference>
<feature type="compositionally biased region" description="Acidic residues" evidence="10">
    <location>
        <begin position="118"/>
        <end position="150"/>
    </location>
</feature>
<evidence type="ECO:0000256" key="5">
    <source>
        <dbReference type="ARBA" id="ARBA00022833"/>
    </source>
</evidence>
<dbReference type="EMBL" id="JAAAID010000994">
    <property type="protein sequence ID" value="KAG0012365.1"/>
    <property type="molecule type" value="Genomic_DNA"/>
</dbReference>
<dbReference type="SUPFAM" id="SSF51197">
    <property type="entry name" value="Clavaminate synthase-like"/>
    <property type="match status" value="1"/>
</dbReference>
<evidence type="ECO:0000256" key="9">
    <source>
        <dbReference type="ARBA" id="ARBA00023242"/>
    </source>
</evidence>
<dbReference type="InterPro" id="IPR048540">
    <property type="entry name" value="Rrn7_cyclin_N"/>
</dbReference>
<feature type="domain" description="Rrn7/TAF1B N-terminal cyclin" evidence="11">
    <location>
        <begin position="4"/>
        <end position="114"/>
    </location>
</feature>
<dbReference type="GO" id="GO:0070860">
    <property type="term" value="C:RNA polymerase I core factor complex"/>
    <property type="evidence" value="ECO:0007669"/>
    <property type="project" value="InterPro"/>
</dbReference>
<name>A0A9P6MTN9_9FUNG</name>
<evidence type="ECO:0000313" key="13">
    <source>
        <dbReference type="EMBL" id="KAG0012365.1"/>
    </source>
</evidence>
<comment type="caution">
    <text evidence="13">The sequence shown here is derived from an EMBL/GenBank/DDBJ whole genome shotgun (WGS) entry which is preliminary data.</text>
</comment>
<keyword evidence="6" id="KW-0805">Transcription regulation</keyword>
<feature type="region of interest" description="Disordered" evidence="10">
    <location>
        <begin position="669"/>
        <end position="710"/>
    </location>
</feature>
<feature type="compositionally biased region" description="Basic and acidic residues" evidence="10">
    <location>
        <begin position="81"/>
        <end position="109"/>
    </location>
</feature>
<dbReference type="PANTHER" id="PTHR31576">
    <property type="entry name" value="TATA BOX-BINDING PROTEIN-ASSOCIATED FACTOR RNA POLYMERASE I SUBUNIT B"/>
    <property type="match status" value="1"/>
</dbReference>
<keyword evidence="5" id="KW-0862">Zinc</keyword>
<evidence type="ECO:0000256" key="8">
    <source>
        <dbReference type="ARBA" id="ARBA00023163"/>
    </source>
</evidence>
<feature type="non-terminal residue" evidence="13">
    <location>
        <position position="1"/>
    </location>
</feature>
<accession>A0A9P6MTN9</accession>
<evidence type="ECO:0000256" key="3">
    <source>
        <dbReference type="ARBA" id="ARBA00022723"/>
    </source>
</evidence>
<dbReference type="Gene3D" id="2.60.120.650">
    <property type="entry name" value="Cupin"/>
    <property type="match status" value="1"/>
</dbReference>
<evidence type="ECO:0000256" key="7">
    <source>
        <dbReference type="ARBA" id="ARBA00023125"/>
    </source>
</evidence>
<evidence type="ECO:0000256" key="6">
    <source>
        <dbReference type="ARBA" id="ARBA00023015"/>
    </source>
</evidence>
<protein>
    <submittedName>
        <fullName evidence="13">Uncharacterized protein</fullName>
    </submittedName>
</protein>
<dbReference type="Pfam" id="PF20645">
    <property type="entry name" value="Rrn7_cyclin_C"/>
    <property type="match status" value="1"/>
</dbReference>
<evidence type="ECO:0000259" key="11">
    <source>
        <dbReference type="Pfam" id="PF20644"/>
    </source>
</evidence>
<evidence type="ECO:0000313" key="14">
    <source>
        <dbReference type="Proteomes" id="UP000703661"/>
    </source>
</evidence>
<keyword evidence="4" id="KW-0863">Zinc-finger</keyword>
<keyword evidence="14" id="KW-1185">Reference proteome</keyword>
<feature type="compositionally biased region" description="Basic and acidic residues" evidence="10">
    <location>
        <begin position="58"/>
        <end position="74"/>
    </location>
</feature>
<evidence type="ECO:0000256" key="2">
    <source>
        <dbReference type="ARBA" id="ARBA00006899"/>
    </source>
</evidence>
<feature type="compositionally biased region" description="Low complexity" evidence="10">
    <location>
        <begin position="675"/>
        <end position="685"/>
    </location>
</feature>
<reference evidence="13" key="1">
    <citation type="journal article" date="2020" name="Fungal Divers.">
        <title>Resolving the Mortierellaceae phylogeny through synthesis of multi-gene phylogenetics and phylogenomics.</title>
        <authorList>
            <person name="Vandepol N."/>
            <person name="Liber J."/>
            <person name="Desiro A."/>
            <person name="Na H."/>
            <person name="Kennedy M."/>
            <person name="Barry K."/>
            <person name="Grigoriev I.V."/>
            <person name="Miller A.N."/>
            <person name="O'Donnell K."/>
            <person name="Stajich J.E."/>
            <person name="Bonito G."/>
        </authorList>
    </citation>
    <scope>NUCLEOTIDE SEQUENCE</scope>
    <source>
        <strain evidence="13">NRRL 2769</strain>
    </source>
</reference>
<evidence type="ECO:0000256" key="4">
    <source>
        <dbReference type="ARBA" id="ARBA00022771"/>
    </source>
</evidence>
<evidence type="ECO:0000256" key="1">
    <source>
        <dbReference type="ARBA" id="ARBA00004604"/>
    </source>
</evidence>
<feature type="region of interest" description="Disordered" evidence="10">
    <location>
        <begin position="53"/>
        <end position="173"/>
    </location>
</feature>
<dbReference type="GO" id="GO:0001164">
    <property type="term" value="F:RNA polymerase I core promoter sequence-specific DNA binding"/>
    <property type="evidence" value="ECO:0007669"/>
    <property type="project" value="InterPro"/>
</dbReference>
<dbReference type="InterPro" id="IPR048538">
    <property type="entry name" value="Rrn7_cyclin_C"/>
</dbReference>
<dbReference type="Pfam" id="PF20644">
    <property type="entry name" value="Rrn7_cyclin_N"/>
    <property type="match status" value="2"/>
</dbReference>
<feature type="domain" description="Rrn7/TAF1B N-terminal cyclin" evidence="11">
    <location>
        <begin position="131"/>
        <end position="235"/>
    </location>
</feature>
<feature type="domain" description="Rrn7/TAF1B C-terminal cyclin" evidence="12">
    <location>
        <begin position="260"/>
        <end position="383"/>
    </location>
</feature>
<comment type="similarity">
    <text evidence="2">Belongs to the RRN7/TAF1B family.</text>
</comment>
<dbReference type="GO" id="GO:0042790">
    <property type="term" value="P:nucleolar large rRNA transcription by RNA polymerase I"/>
    <property type="evidence" value="ECO:0007669"/>
    <property type="project" value="TreeGrafter"/>
</dbReference>
<proteinExistence type="inferred from homology"/>
<dbReference type="AlphaFoldDB" id="A0A9P6MTN9"/>
<evidence type="ECO:0000256" key="10">
    <source>
        <dbReference type="SAM" id="MobiDB-lite"/>
    </source>
</evidence>
<dbReference type="GO" id="GO:0008270">
    <property type="term" value="F:zinc ion binding"/>
    <property type="evidence" value="ECO:0007669"/>
    <property type="project" value="UniProtKB-KW"/>
</dbReference>
<feature type="compositionally biased region" description="Low complexity" evidence="10">
    <location>
        <begin position="700"/>
        <end position="710"/>
    </location>
</feature>
<dbReference type="PANTHER" id="PTHR31576:SF2">
    <property type="entry name" value="TATA BOX-BINDING PROTEIN-ASSOCIATED FACTOR RNA POLYMERASE I SUBUNIT B"/>
    <property type="match status" value="1"/>
</dbReference>
<keyword evidence="3" id="KW-0479">Metal-binding</keyword>
<gene>
    <name evidence="13" type="ORF">BGZ80_011791</name>
</gene>
<keyword evidence="7" id="KW-0238">DNA-binding</keyword>
<organism evidence="13 14">
    <name type="scientific">Entomortierella chlamydospora</name>
    <dbReference type="NCBI Taxonomy" id="101097"/>
    <lineage>
        <taxon>Eukaryota</taxon>
        <taxon>Fungi</taxon>
        <taxon>Fungi incertae sedis</taxon>
        <taxon>Mucoromycota</taxon>
        <taxon>Mortierellomycotina</taxon>
        <taxon>Mortierellomycetes</taxon>
        <taxon>Mortierellales</taxon>
        <taxon>Mortierellaceae</taxon>
        <taxon>Entomortierella</taxon>
    </lineage>
</organism>
<keyword evidence="8" id="KW-0804">Transcription</keyword>
<keyword evidence="9" id="KW-0539">Nucleus</keyword>